<dbReference type="GO" id="GO:0008237">
    <property type="term" value="F:metallopeptidase activity"/>
    <property type="evidence" value="ECO:0007669"/>
    <property type="project" value="InterPro"/>
</dbReference>
<gene>
    <name evidence="5" type="ORF">SAMN02745227_01344</name>
</gene>
<dbReference type="InterPro" id="IPR036059">
    <property type="entry name" value="TldD/PmbA_sf"/>
</dbReference>
<dbReference type="EMBL" id="FRAI01000013">
    <property type="protein sequence ID" value="SHK03388.1"/>
    <property type="molecule type" value="Genomic_DNA"/>
</dbReference>
<dbReference type="InterPro" id="IPR002510">
    <property type="entry name" value="Metalloprtase-TldD/E_N"/>
</dbReference>
<evidence type="ECO:0000256" key="1">
    <source>
        <dbReference type="ARBA" id="ARBA00005836"/>
    </source>
</evidence>
<dbReference type="AlphaFoldDB" id="A0A1M6P647"/>
<dbReference type="STRING" id="1120989.SAMN02745227_01344"/>
<dbReference type="InterPro" id="IPR045570">
    <property type="entry name" value="Metalloprtase-TldD/E_cen_dom"/>
</dbReference>
<organism evidence="5 6">
    <name type="scientific">Anaerobranca californiensis DSM 14826</name>
    <dbReference type="NCBI Taxonomy" id="1120989"/>
    <lineage>
        <taxon>Bacteria</taxon>
        <taxon>Bacillati</taxon>
        <taxon>Bacillota</taxon>
        <taxon>Clostridia</taxon>
        <taxon>Eubacteriales</taxon>
        <taxon>Proteinivoracaceae</taxon>
        <taxon>Anaerobranca</taxon>
    </lineage>
</organism>
<dbReference type="RefSeq" id="WP_200779430.1">
    <property type="nucleotide sequence ID" value="NZ_FRAI01000013.1"/>
</dbReference>
<dbReference type="GO" id="GO:0005829">
    <property type="term" value="C:cytosol"/>
    <property type="evidence" value="ECO:0007669"/>
    <property type="project" value="TreeGrafter"/>
</dbReference>
<sequence>MNIQNFKDKLFAKGKEYGFTDMEIYFTRNNNFSVKIFKGEVDDYSVADESGLAFRGLYNGKMGYSFTEKIDESSIDILVEEAKGNAMIIEDEDEMEIFSGSPQYSDYDGYNRELENFTAERKIQFAKQLEEAAFAQDKRVVAVNYCLMASGEGEKIISNTKGLEKMAKDNLAYTYLSVVVKEGENIKTGAKFLGSANPQDFNAEEIAQKAVKEALSMLGAETVKSKTYPVIFRNDMANSLLATFSSIFSAENVQKDLSLLKGKLGETIASEKVTLIDDPLMKNGFASTPFDAEGVATYTKEIISGGRLTTFLHNLKTAKKDGVKSTGNAYKPSFKGAVGIAPTNMYIKPGSKTLEELVTTIDEGLVITDVQGLHSGTNTVSGDFSLAAQGFLIEKGKIVRPVDQITIAGNFYEVLKDIEEVGNDLEFGLPSRGYFGSPSLKIKKIAVSGK</sequence>
<dbReference type="Gene3D" id="3.30.2290.10">
    <property type="entry name" value="PmbA/TldD superfamily"/>
    <property type="match status" value="1"/>
</dbReference>
<dbReference type="InterPro" id="IPR045569">
    <property type="entry name" value="Metalloprtase-TldD/E_C"/>
</dbReference>
<proteinExistence type="inferred from homology"/>
<evidence type="ECO:0000259" key="2">
    <source>
        <dbReference type="Pfam" id="PF01523"/>
    </source>
</evidence>
<dbReference type="Pfam" id="PF19290">
    <property type="entry name" value="PmbA_TldD_2nd"/>
    <property type="match status" value="1"/>
</dbReference>
<feature type="domain" description="Metalloprotease TldD/E central" evidence="4">
    <location>
        <begin position="114"/>
        <end position="218"/>
    </location>
</feature>
<name>A0A1M6P647_9FIRM</name>
<evidence type="ECO:0000313" key="6">
    <source>
        <dbReference type="Proteomes" id="UP000243547"/>
    </source>
</evidence>
<feature type="domain" description="Metalloprotease TldD/E C-terminal" evidence="3">
    <location>
        <begin position="225"/>
        <end position="449"/>
    </location>
</feature>
<comment type="similarity">
    <text evidence="1">Belongs to the peptidase U62 family.</text>
</comment>
<dbReference type="PANTHER" id="PTHR43421:SF1">
    <property type="entry name" value="METALLOPROTEASE PMBA"/>
    <property type="match status" value="1"/>
</dbReference>
<dbReference type="GO" id="GO:0006508">
    <property type="term" value="P:proteolysis"/>
    <property type="evidence" value="ECO:0007669"/>
    <property type="project" value="InterPro"/>
</dbReference>
<dbReference type="Pfam" id="PF01523">
    <property type="entry name" value="PmbA_TldD_1st"/>
    <property type="match status" value="1"/>
</dbReference>
<dbReference type="Proteomes" id="UP000243547">
    <property type="component" value="Unassembled WGS sequence"/>
</dbReference>
<evidence type="ECO:0000313" key="5">
    <source>
        <dbReference type="EMBL" id="SHK03388.1"/>
    </source>
</evidence>
<accession>A0A1M6P647</accession>
<keyword evidence="6" id="KW-1185">Reference proteome</keyword>
<evidence type="ECO:0000259" key="4">
    <source>
        <dbReference type="Pfam" id="PF19290"/>
    </source>
</evidence>
<dbReference type="InterPro" id="IPR035068">
    <property type="entry name" value="TldD/PmbA_N"/>
</dbReference>
<dbReference type="SUPFAM" id="SSF111283">
    <property type="entry name" value="Putative modulator of DNA gyrase, PmbA/TldD"/>
    <property type="match status" value="1"/>
</dbReference>
<evidence type="ECO:0000259" key="3">
    <source>
        <dbReference type="Pfam" id="PF19289"/>
    </source>
</evidence>
<reference evidence="6" key="1">
    <citation type="submission" date="2016-11" db="EMBL/GenBank/DDBJ databases">
        <authorList>
            <person name="Varghese N."/>
            <person name="Submissions S."/>
        </authorList>
    </citation>
    <scope>NUCLEOTIDE SEQUENCE [LARGE SCALE GENOMIC DNA]</scope>
    <source>
        <strain evidence="6">DSM 14826</strain>
    </source>
</reference>
<dbReference type="PANTHER" id="PTHR43421">
    <property type="entry name" value="METALLOPROTEASE PMBA"/>
    <property type="match status" value="1"/>
</dbReference>
<feature type="domain" description="Metalloprotease TldD/E N-terminal" evidence="2">
    <location>
        <begin position="23"/>
        <end position="86"/>
    </location>
</feature>
<protein>
    <submittedName>
        <fullName evidence="5">PmbA protein</fullName>
    </submittedName>
</protein>
<dbReference type="Pfam" id="PF19289">
    <property type="entry name" value="PmbA_TldD_3rd"/>
    <property type="match status" value="1"/>
</dbReference>
<dbReference type="InterPro" id="IPR047657">
    <property type="entry name" value="PmbA"/>
</dbReference>